<keyword evidence="9" id="KW-1185">Reference proteome</keyword>
<dbReference type="InterPro" id="IPR009072">
    <property type="entry name" value="Histone-fold"/>
</dbReference>
<accession>A0A9P8UXK2</accession>
<proteinExistence type="predicted"/>
<evidence type="ECO:0000313" key="8">
    <source>
        <dbReference type="EMBL" id="KAH6660015.1"/>
    </source>
</evidence>
<evidence type="ECO:0000256" key="1">
    <source>
        <dbReference type="ARBA" id="ARBA00004123"/>
    </source>
</evidence>
<gene>
    <name evidence="8" type="ORF">BKA67DRAFT_530135</name>
</gene>
<dbReference type="EMBL" id="JAGPXC010000001">
    <property type="protein sequence ID" value="KAH6660015.1"/>
    <property type="molecule type" value="Genomic_DNA"/>
</dbReference>
<keyword evidence="2" id="KW-0805">Transcription regulation</keyword>
<dbReference type="RefSeq" id="XP_045964146.1">
    <property type="nucleotide sequence ID" value="XM_046099192.1"/>
</dbReference>
<evidence type="ECO:0000256" key="3">
    <source>
        <dbReference type="ARBA" id="ARBA00023163"/>
    </source>
</evidence>
<keyword evidence="6" id="KW-0732">Signal</keyword>
<dbReference type="SMART" id="SM00576">
    <property type="entry name" value="BTP"/>
    <property type="match status" value="1"/>
</dbReference>
<dbReference type="InterPro" id="IPR006565">
    <property type="entry name" value="BTP"/>
</dbReference>
<keyword evidence="4" id="KW-0539">Nucleus</keyword>
<dbReference type="CDD" id="cd00076">
    <property type="entry name" value="HFD_SF"/>
    <property type="match status" value="1"/>
</dbReference>
<dbReference type="GO" id="GO:0046982">
    <property type="term" value="F:protein heterodimerization activity"/>
    <property type="evidence" value="ECO:0007669"/>
    <property type="project" value="InterPro"/>
</dbReference>
<sequence length="229" mass="25818">MTYSKFHLALLKPVVLQILRATGYYTTKPSVLEALTELVADYIFNTAVAARKAMEHNHPESPEMTLPDLRIGLEYMGAFNHDENKREDRDFDGDKGLRGIHDFKAWFDGKHNSRLTRIAEAFQQSGVLLEAPPLEEGPQKVERPPIDYLSQLKQKHSKNDDSRYASTILGKPFDHGEVLVEGGPVSSIDEWCGMMFERNMRPRSPTPDSRPPSSGLSSLDDGDVEMMDL</sequence>
<name>A0A9P8UXK2_9PEZI</name>
<evidence type="ECO:0000256" key="4">
    <source>
        <dbReference type="ARBA" id="ARBA00023242"/>
    </source>
</evidence>
<dbReference type="GeneID" id="70128084"/>
<evidence type="ECO:0000256" key="6">
    <source>
        <dbReference type="SAM" id="SignalP"/>
    </source>
</evidence>
<comment type="subcellular location">
    <subcellularLocation>
        <location evidence="1">Nucleus</location>
    </subcellularLocation>
</comment>
<keyword evidence="3" id="KW-0804">Transcription</keyword>
<evidence type="ECO:0000256" key="2">
    <source>
        <dbReference type="ARBA" id="ARBA00023015"/>
    </source>
</evidence>
<dbReference type="GO" id="GO:0005634">
    <property type="term" value="C:nucleus"/>
    <property type="evidence" value="ECO:0007669"/>
    <property type="project" value="UniProtKB-SubCell"/>
</dbReference>
<comment type="caution">
    <text evidence="8">The sequence shown here is derived from an EMBL/GenBank/DDBJ whole genome shotgun (WGS) entry which is preliminary data.</text>
</comment>
<feature type="region of interest" description="Disordered" evidence="5">
    <location>
        <begin position="198"/>
        <end position="229"/>
    </location>
</feature>
<protein>
    <recommendedName>
        <fullName evidence="7">Bromodomain associated domain-containing protein</fullName>
    </recommendedName>
</protein>
<organism evidence="8 9">
    <name type="scientific">Truncatella angustata</name>
    <dbReference type="NCBI Taxonomy" id="152316"/>
    <lineage>
        <taxon>Eukaryota</taxon>
        <taxon>Fungi</taxon>
        <taxon>Dikarya</taxon>
        <taxon>Ascomycota</taxon>
        <taxon>Pezizomycotina</taxon>
        <taxon>Sordariomycetes</taxon>
        <taxon>Xylariomycetidae</taxon>
        <taxon>Amphisphaeriales</taxon>
        <taxon>Sporocadaceae</taxon>
        <taxon>Truncatella</taxon>
    </lineage>
</organism>
<dbReference type="OrthoDB" id="5402929at2759"/>
<feature type="signal peptide" evidence="6">
    <location>
        <begin position="1"/>
        <end position="21"/>
    </location>
</feature>
<dbReference type="Gene3D" id="1.10.20.10">
    <property type="entry name" value="Histone, subunit A"/>
    <property type="match status" value="1"/>
</dbReference>
<reference evidence="8" key="1">
    <citation type="journal article" date="2021" name="Nat. Commun.">
        <title>Genetic determinants of endophytism in the Arabidopsis root mycobiome.</title>
        <authorList>
            <person name="Mesny F."/>
            <person name="Miyauchi S."/>
            <person name="Thiergart T."/>
            <person name="Pickel B."/>
            <person name="Atanasova L."/>
            <person name="Karlsson M."/>
            <person name="Huettel B."/>
            <person name="Barry K.W."/>
            <person name="Haridas S."/>
            <person name="Chen C."/>
            <person name="Bauer D."/>
            <person name="Andreopoulos W."/>
            <person name="Pangilinan J."/>
            <person name="LaButti K."/>
            <person name="Riley R."/>
            <person name="Lipzen A."/>
            <person name="Clum A."/>
            <person name="Drula E."/>
            <person name="Henrissat B."/>
            <person name="Kohler A."/>
            <person name="Grigoriev I.V."/>
            <person name="Martin F.M."/>
            <person name="Hacquard S."/>
        </authorList>
    </citation>
    <scope>NUCLEOTIDE SEQUENCE</scope>
    <source>
        <strain evidence="8">MPI-SDFR-AT-0073</strain>
    </source>
</reference>
<evidence type="ECO:0000259" key="7">
    <source>
        <dbReference type="SMART" id="SM00576"/>
    </source>
</evidence>
<dbReference type="AlphaFoldDB" id="A0A9P8UXK2"/>
<dbReference type="Proteomes" id="UP000758603">
    <property type="component" value="Unassembled WGS sequence"/>
</dbReference>
<feature type="domain" description="Bromodomain associated" evidence="7">
    <location>
        <begin position="4"/>
        <end position="82"/>
    </location>
</feature>
<evidence type="ECO:0000256" key="5">
    <source>
        <dbReference type="SAM" id="MobiDB-lite"/>
    </source>
</evidence>
<feature type="chain" id="PRO_5040355061" description="Bromodomain associated domain-containing protein" evidence="6">
    <location>
        <begin position="22"/>
        <end position="229"/>
    </location>
</feature>
<feature type="compositionally biased region" description="Acidic residues" evidence="5">
    <location>
        <begin position="220"/>
        <end position="229"/>
    </location>
</feature>
<dbReference type="Pfam" id="PF07524">
    <property type="entry name" value="Bromo_TP"/>
    <property type="match status" value="1"/>
</dbReference>
<evidence type="ECO:0000313" key="9">
    <source>
        <dbReference type="Proteomes" id="UP000758603"/>
    </source>
</evidence>